<protein>
    <recommendedName>
        <fullName evidence="4">BHLH domain-containing protein</fullName>
    </recommendedName>
</protein>
<accession>A0ABR1DZ63</accession>
<evidence type="ECO:0000256" key="1">
    <source>
        <dbReference type="SAM" id="MobiDB-lite"/>
    </source>
</evidence>
<evidence type="ECO:0000313" key="3">
    <source>
        <dbReference type="Proteomes" id="UP001303046"/>
    </source>
</evidence>
<comment type="caution">
    <text evidence="2">The sequence shown here is derived from an EMBL/GenBank/DDBJ whole genome shotgun (WGS) entry which is preliminary data.</text>
</comment>
<dbReference type="Proteomes" id="UP001303046">
    <property type="component" value="Unassembled WGS sequence"/>
</dbReference>
<dbReference type="EMBL" id="JAVFWL010000005">
    <property type="protein sequence ID" value="KAK6755727.1"/>
    <property type="molecule type" value="Genomic_DNA"/>
</dbReference>
<evidence type="ECO:0008006" key="4">
    <source>
        <dbReference type="Google" id="ProtNLM"/>
    </source>
</evidence>
<sequence length="149" mass="16996">MGLEQQSDVLGKWFYPIQQTSDNGNRLIDLCEQTNLIIASLHPRGIIDTISLRGKRQPRRTPEEQRRRKMSTLKLQLDWLYDMVPEKVSVTSTPTEAGLGRSENREMQEEVPPTSVGLSDIGLRTRKRVVDADSFTECMQNATKKKLPV</sequence>
<gene>
    <name evidence="2" type="primary">Necator_chrV.g19031</name>
    <name evidence="2" type="ORF">RB195_014240</name>
</gene>
<keyword evidence="3" id="KW-1185">Reference proteome</keyword>
<evidence type="ECO:0000313" key="2">
    <source>
        <dbReference type="EMBL" id="KAK6755727.1"/>
    </source>
</evidence>
<organism evidence="2 3">
    <name type="scientific">Necator americanus</name>
    <name type="common">Human hookworm</name>
    <dbReference type="NCBI Taxonomy" id="51031"/>
    <lineage>
        <taxon>Eukaryota</taxon>
        <taxon>Metazoa</taxon>
        <taxon>Ecdysozoa</taxon>
        <taxon>Nematoda</taxon>
        <taxon>Chromadorea</taxon>
        <taxon>Rhabditida</taxon>
        <taxon>Rhabditina</taxon>
        <taxon>Rhabditomorpha</taxon>
        <taxon>Strongyloidea</taxon>
        <taxon>Ancylostomatidae</taxon>
        <taxon>Bunostominae</taxon>
        <taxon>Necator</taxon>
    </lineage>
</organism>
<feature type="region of interest" description="Disordered" evidence="1">
    <location>
        <begin position="90"/>
        <end position="119"/>
    </location>
</feature>
<name>A0ABR1DZ63_NECAM</name>
<proteinExistence type="predicted"/>
<reference evidence="2 3" key="1">
    <citation type="submission" date="2023-08" db="EMBL/GenBank/DDBJ databases">
        <title>A Necator americanus chromosomal reference genome.</title>
        <authorList>
            <person name="Ilik V."/>
            <person name="Petrzelkova K.J."/>
            <person name="Pardy F."/>
            <person name="Fuh T."/>
            <person name="Niatou-Singa F.S."/>
            <person name="Gouil Q."/>
            <person name="Baker L."/>
            <person name="Ritchie M.E."/>
            <person name="Jex A.R."/>
            <person name="Gazzola D."/>
            <person name="Li H."/>
            <person name="Toshio Fujiwara R."/>
            <person name="Zhan B."/>
            <person name="Aroian R.V."/>
            <person name="Pafco B."/>
            <person name="Schwarz E.M."/>
        </authorList>
    </citation>
    <scope>NUCLEOTIDE SEQUENCE [LARGE SCALE GENOMIC DNA]</scope>
    <source>
        <strain evidence="2 3">Aroian</strain>
        <tissue evidence="2">Whole animal</tissue>
    </source>
</reference>